<evidence type="ECO:0000313" key="2">
    <source>
        <dbReference type="Proteomes" id="UP001144978"/>
    </source>
</evidence>
<keyword evidence="2" id="KW-1185">Reference proteome</keyword>
<protein>
    <submittedName>
        <fullName evidence="1">Uncharacterized protein</fullName>
    </submittedName>
</protein>
<reference evidence="1" key="1">
    <citation type="submission" date="2022-08" db="EMBL/GenBank/DDBJ databases">
        <title>Genome Sequence of Pycnoporus sanguineus.</title>
        <authorList>
            <person name="Buettner E."/>
        </authorList>
    </citation>
    <scope>NUCLEOTIDE SEQUENCE</scope>
    <source>
        <strain evidence="1">CG-C14</strain>
    </source>
</reference>
<evidence type="ECO:0000313" key="1">
    <source>
        <dbReference type="EMBL" id="KAJ3006035.1"/>
    </source>
</evidence>
<dbReference type="EMBL" id="JANSHE010000904">
    <property type="protein sequence ID" value="KAJ3006035.1"/>
    <property type="molecule type" value="Genomic_DNA"/>
</dbReference>
<organism evidence="1 2">
    <name type="scientific">Trametes sanguinea</name>
    <dbReference type="NCBI Taxonomy" id="158606"/>
    <lineage>
        <taxon>Eukaryota</taxon>
        <taxon>Fungi</taxon>
        <taxon>Dikarya</taxon>
        <taxon>Basidiomycota</taxon>
        <taxon>Agaricomycotina</taxon>
        <taxon>Agaricomycetes</taxon>
        <taxon>Polyporales</taxon>
        <taxon>Polyporaceae</taxon>
        <taxon>Trametes</taxon>
    </lineage>
</organism>
<dbReference type="Proteomes" id="UP001144978">
    <property type="component" value="Unassembled WGS sequence"/>
</dbReference>
<comment type="caution">
    <text evidence="1">The sequence shown here is derived from an EMBL/GenBank/DDBJ whole genome shotgun (WGS) entry which is preliminary data.</text>
</comment>
<gene>
    <name evidence="1" type="ORF">NUW54_g4084</name>
</gene>
<accession>A0ACC1PZ22</accession>
<sequence>MKMSFRRSEWTNVPLADHGSSDSHKTLRLLTWAEPQHASYAYRLAGSTTVSRVSIVFSCRLAVRRQPEGLRHLVVADSLASSELWGKSVMQLLATLPKEVQEGMAAGMKEPKKYREALRQFHAKHGCLKRPIPADFDYALDQVFGENGDPTVAHAPILVKWSIIDRLHLIEVPTFVINGRLDIAQDFVVAPFFERIRKVKWVTLENSSHTPFFEDDRDRALKSWRADAVHCATTRGKREAWSAGLTHIRTPWMSIQYSDRLTTPGELSIGGAFRVPPPQYEKRMGRAHAGSSLNACAHPRRLPNCERIHRRIDIPCPV</sequence>
<proteinExistence type="predicted"/>
<name>A0ACC1PZ22_9APHY</name>